<dbReference type="Proteomes" id="UP000886998">
    <property type="component" value="Unassembled WGS sequence"/>
</dbReference>
<feature type="region of interest" description="Disordered" evidence="1">
    <location>
        <begin position="1"/>
        <end position="23"/>
    </location>
</feature>
<dbReference type="AlphaFoldDB" id="A0A8X6YAV9"/>
<evidence type="ECO:0000256" key="1">
    <source>
        <dbReference type="SAM" id="MobiDB-lite"/>
    </source>
</evidence>
<reference evidence="2" key="1">
    <citation type="submission" date="2020-08" db="EMBL/GenBank/DDBJ databases">
        <title>Multicomponent nature underlies the extraordinary mechanical properties of spider dragline silk.</title>
        <authorList>
            <person name="Kono N."/>
            <person name="Nakamura H."/>
            <person name="Mori M."/>
            <person name="Yoshida Y."/>
            <person name="Ohtoshi R."/>
            <person name="Malay A.D."/>
            <person name="Moran D.A.P."/>
            <person name="Tomita M."/>
            <person name="Numata K."/>
            <person name="Arakawa K."/>
        </authorList>
    </citation>
    <scope>NUCLEOTIDE SEQUENCE</scope>
</reference>
<sequence>MGRNINLLETVERGRSPRTEEKDGLLSAFQLDRTSRRRKWAWKTKWDALNGRASRGKGYLRNEIIRLHRTEREGEKMGTGTILKPSSKP</sequence>
<organism evidence="2 3">
    <name type="scientific">Trichonephila inaurata madagascariensis</name>
    <dbReference type="NCBI Taxonomy" id="2747483"/>
    <lineage>
        <taxon>Eukaryota</taxon>
        <taxon>Metazoa</taxon>
        <taxon>Ecdysozoa</taxon>
        <taxon>Arthropoda</taxon>
        <taxon>Chelicerata</taxon>
        <taxon>Arachnida</taxon>
        <taxon>Araneae</taxon>
        <taxon>Araneomorphae</taxon>
        <taxon>Entelegynae</taxon>
        <taxon>Araneoidea</taxon>
        <taxon>Nephilidae</taxon>
        <taxon>Trichonephila</taxon>
        <taxon>Trichonephila inaurata</taxon>
    </lineage>
</organism>
<name>A0A8X6YAV9_9ARAC</name>
<evidence type="ECO:0000313" key="2">
    <source>
        <dbReference type="EMBL" id="GFY67367.1"/>
    </source>
</evidence>
<dbReference type="EMBL" id="BMAV01016532">
    <property type="protein sequence ID" value="GFY67367.1"/>
    <property type="molecule type" value="Genomic_DNA"/>
</dbReference>
<comment type="caution">
    <text evidence="2">The sequence shown here is derived from an EMBL/GenBank/DDBJ whole genome shotgun (WGS) entry which is preliminary data.</text>
</comment>
<evidence type="ECO:0000313" key="3">
    <source>
        <dbReference type="Proteomes" id="UP000886998"/>
    </source>
</evidence>
<gene>
    <name evidence="2" type="ORF">TNIN_430731</name>
</gene>
<protein>
    <submittedName>
        <fullName evidence="2">Uncharacterized protein</fullName>
    </submittedName>
</protein>
<keyword evidence="3" id="KW-1185">Reference proteome</keyword>
<feature type="compositionally biased region" description="Basic and acidic residues" evidence="1">
    <location>
        <begin position="10"/>
        <end position="23"/>
    </location>
</feature>
<proteinExistence type="predicted"/>
<accession>A0A8X6YAV9</accession>